<evidence type="ECO:0000313" key="3">
    <source>
        <dbReference type="Proteomes" id="UP001066276"/>
    </source>
</evidence>
<reference evidence="2" key="1">
    <citation type="journal article" date="2022" name="bioRxiv">
        <title>Sequencing and chromosome-scale assembly of the giantPleurodeles waltlgenome.</title>
        <authorList>
            <person name="Brown T."/>
            <person name="Elewa A."/>
            <person name="Iarovenko S."/>
            <person name="Subramanian E."/>
            <person name="Araus A.J."/>
            <person name="Petzold A."/>
            <person name="Susuki M."/>
            <person name="Suzuki K.-i.T."/>
            <person name="Hayashi T."/>
            <person name="Toyoda A."/>
            <person name="Oliveira C."/>
            <person name="Osipova E."/>
            <person name="Leigh N.D."/>
            <person name="Simon A."/>
            <person name="Yun M.H."/>
        </authorList>
    </citation>
    <scope>NUCLEOTIDE SEQUENCE</scope>
    <source>
        <strain evidence="2">20211129_DDA</strain>
        <tissue evidence="2">Liver</tissue>
    </source>
</reference>
<comment type="caution">
    <text evidence="2">The sequence shown here is derived from an EMBL/GenBank/DDBJ whole genome shotgun (WGS) entry which is preliminary data.</text>
</comment>
<evidence type="ECO:0000256" key="1">
    <source>
        <dbReference type="SAM" id="MobiDB-lite"/>
    </source>
</evidence>
<feature type="region of interest" description="Disordered" evidence="1">
    <location>
        <begin position="1"/>
        <end position="24"/>
    </location>
</feature>
<gene>
    <name evidence="2" type="ORF">NDU88_005810</name>
</gene>
<dbReference type="AlphaFoldDB" id="A0AAV7UKK0"/>
<evidence type="ECO:0000313" key="2">
    <source>
        <dbReference type="EMBL" id="KAJ1189059.1"/>
    </source>
</evidence>
<name>A0AAV7UKK0_PLEWA</name>
<sequence length="189" mass="19170">MTATQMRRIYTPGQKSRPGGGGSKNPAFAPLFNAWVRVGGVVYANSGVGAVIDPVYPLSLSLSPLACFVIVSLCALASSGRGEEAPVMEGDSSHRTLEAEPTDAEGTSGTDGKGSTTAETGGDNTDLDTSSDESSLVVTDTSVTTPAIGTPATPHTSTALPAAPQRVAHARSPWRVGISFAPGTSALPQ</sequence>
<feature type="compositionally biased region" description="Low complexity" evidence="1">
    <location>
        <begin position="132"/>
        <end position="145"/>
    </location>
</feature>
<feature type="region of interest" description="Disordered" evidence="1">
    <location>
        <begin position="81"/>
        <end position="168"/>
    </location>
</feature>
<protein>
    <submittedName>
        <fullName evidence="2">Uncharacterized protein</fullName>
    </submittedName>
</protein>
<accession>A0AAV7UKK0</accession>
<dbReference type="EMBL" id="JANPWB010000005">
    <property type="protein sequence ID" value="KAJ1189059.1"/>
    <property type="molecule type" value="Genomic_DNA"/>
</dbReference>
<keyword evidence="3" id="KW-1185">Reference proteome</keyword>
<feature type="compositionally biased region" description="Low complexity" evidence="1">
    <location>
        <begin position="106"/>
        <end position="124"/>
    </location>
</feature>
<dbReference type="Proteomes" id="UP001066276">
    <property type="component" value="Chromosome 3_1"/>
</dbReference>
<organism evidence="2 3">
    <name type="scientific">Pleurodeles waltl</name>
    <name type="common">Iberian ribbed newt</name>
    <dbReference type="NCBI Taxonomy" id="8319"/>
    <lineage>
        <taxon>Eukaryota</taxon>
        <taxon>Metazoa</taxon>
        <taxon>Chordata</taxon>
        <taxon>Craniata</taxon>
        <taxon>Vertebrata</taxon>
        <taxon>Euteleostomi</taxon>
        <taxon>Amphibia</taxon>
        <taxon>Batrachia</taxon>
        <taxon>Caudata</taxon>
        <taxon>Salamandroidea</taxon>
        <taxon>Salamandridae</taxon>
        <taxon>Pleurodelinae</taxon>
        <taxon>Pleurodeles</taxon>
    </lineage>
</organism>
<proteinExistence type="predicted"/>